<dbReference type="Proteomes" id="UP000515871">
    <property type="component" value="Chromosome"/>
</dbReference>
<proteinExistence type="predicted"/>
<sequence>MNGRVMESATGVAASAAGQVLGAATRVGSALRRAPKPLHPRGSVWQGEVVRVGTLLPTGVPWLDEPGRDSALVRVSAAIGLPHGWPDLQGVAIRLPDQQGADLLLGSTGAGRLSRFLLRPVRPSSRHLTSTLMPYRGPAGPILLAAVQTQPEEYVLLRAEGTGEWIGFAHLRLLHEIDEEPSYDPIRRPLPGLRNYSWVTRLRAPAYRVARRARGEAETPPGDKVM</sequence>
<name>A0ABX6ST94_9ACTN</name>
<evidence type="ECO:0008006" key="3">
    <source>
        <dbReference type="Google" id="ProtNLM"/>
    </source>
</evidence>
<protein>
    <recommendedName>
        <fullName evidence="3">Phosphodiesterase</fullName>
    </recommendedName>
</protein>
<organism evidence="1 2">
    <name type="scientific">Aeromicrobium senzhongii</name>
    <dbReference type="NCBI Taxonomy" id="2663859"/>
    <lineage>
        <taxon>Bacteria</taxon>
        <taxon>Bacillati</taxon>
        <taxon>Actinomycetota</taxon>
        <taxon>Actinomycetes</taxon>
        <taxon>Propionibacteriales</taxon>
        <taxon>Nocardioidaceae</taxon>
        <taxon>Aeromicrobium</taxon>
    </lineage>
</organism>
<dbReference type="RefSeq" id="WP_154596854.1">
    <property type="nucleotide sequence ID" value="NZ_CP060587.1"/>
</dbReference>
<evidence type="ECO:0000313" key="1">
    <source>
        <dbReference type="EMBL" id="QNL93639.1"/>
    </source>
</evidence>
<evidence type="ECO:0000313" key="2">
    <source>
        <dbReference type="Proteomes" id="UP000515871"/>
    </source>
</evidence>
<accession>A0ABX6ST94</accession>
<reference evidence="1 2" key="1">
    <citation type="submission" date="2020-08" db="EMBL/GenBank/DDBJ databases">
        <title>Novel species in genus Aeromicrobium.</title>
        <authorList>
            <person name="Zhang G."/>
        </authorList>
    </citation>
    <scope>NUCLEOTIDE SEQUENCE [LARGE SCALE GENOMIC DNA]</scope>
    <source>
        <strain evidence="2">zg-629</strain>
    </source>
</reference>
<gene>
    <name evidence="1" type="ORF">H9L21_11020</name>
</gene>
<dbReference type="EMBL" id="CP060587">
    <property type="protein sequence ID" value="QNL93639.1"/>
    <property type="molecule type" value="Genomic_DNA"/>
</dbReference>
<keyword evidence="2" id="KW-1185">Reference proteome</keyword>